<dbReference type="PANTHER" id="PTHR30203">
    <property type="entry name" value="OUTER MEMBRANE CATION EFFLUX PROTEIN"/>
    <property type="match status" value="1"/>
</dbReference>
<dbReference type="RefSeq" id="WP_345250671.1">
    <property type="nucleotide sequence ID" value="NZ_BAABFO010000014.1"/>
</dbReference>
<organism evidence="3 4">
    <name type="scientific">Pigmentiphaga soli</name>
    <dbReference type="NCBI Taxonomy" id="1007095"/>
    <lineage>
        <taxon>Bacteria</taxon>
        <taxon>Pseudomonadati</taxon>
        <taxon>Pseudomonadota</taxon>
        <taxon>Betaproteobacteria</taxon>
        <taxon>Burkholderiales</taxon>
        <taxon>Alcaligenaceae</taxon>
        <taxon>Pigmentiphaga</taxon>
    </lineage>
</organism>
<evidence type="ECO:0000313" key="4">
    <source>
        <dbReference type="Proteomes" id="UP001501671"/>
    </source>
</evidence>
<dbReference type="Proteomes" id="UP001501671">
    <property type="component" value="Unassembled WGS sequence"/>
</dbReference>
<dbReference type="InterPro" id="IPR010131">
    <property type="entry name" value="MdtP/NodT-like"/>
</dbReference>
<comment type="similarity">
    <text evidence="1">Belongs to the outer membrane factor (OMF) (TC 1.B.17) family.</text>
</comment>
<dbReference type="Gene3D" id="1.20.1600.10">
    <property type="entry name" value="Outer membrane efflux proteins (OEP)"/>
    <property type="match status" value="1"/>
</dbReference>
<dbReference type="PANTHER" id="PTHR30203:SF32">
    <property type="entry name" value="CATION EFFLUX SYSTEM PROTEIN CUSC"/>
    <property type="match status" value="1"/>
</dbReference>
<dbReference type="InterPro" id="IPR003423">
    <property type="entry name" value="OMP_efflux"/>
</dbReference>
<keyword evidence="4" id="KW-1185">Reference proteome</keyword>
<reference evidence="4" key="1">
    <citation type="journal article" date="2019" name="Int. J. Syst. Evol. Microbiol.">
        <title>The Global Catalogue of Microorganisms (GCM) 10K type strain sequencing project: providing services to taxonomists for standard genome sequencing and annotation.</title>
        <authorList>
            <consortium name="The Broad Institute Genomics Platform"/>
            <consortium name="The Broad Institute Genome Sequencing Center for Infectious Disease"/>
            <person name="Wu L."/>
            <person name="Ma J."/>
        </authorList>
    </citation>
    <scope>NUCLEOTIDE SEQUENCE [LARGE SCALE GENOMIC DNA]</scope>
    <source>
        <strain evidence="4">JCM 17666</strain>
    </source>
</reference>
<comment type="caution">
    <text evidence="3">The sequence shown here is derived from an EMBL/GenBank/DDBJ whole genome shotgun (WGS) entry which is preliminary data.</text>
</comment>
<feature type="signal peptide" evidence="2">
    <location>
        <begin position="1"/>
        <end position="23"/>
    </location>
</feature>
<keyword evidence="2" id="KW-0732">Signal</keyword>
<feature type="chain" id="PRO_5047162170" evidence="2">
    <location>
        <begin position="24"/>
        <end position="464"/>
    </location>
</feature>
<dbReference type="Gene3D" id="2.20.200.10">
    <property type="entry name" value="Outer membrane efflux proteins (OEP)"/>
    <property type="match status" value="1"/>
</dbReference>
<evidence type="ECO:0000256" key="2">
    <source>
        <dbReference type="SAM" id="SignalP"/>
    </source>
</evidence>
<dbReference type="SUPFAM" id="SSF56954">
    <property type="entry name" value="Outer membrane efflux proteins (OEP)"/>
    <property type="match status" value="1"/>
</dbReference>
<accession>A0ABP8H9K5</accession>
<dbReference type="Pfam" id="PF02321">
    <property type="entry name" value="OEP"/>
    <property type="match status" value="2"/>
</dbReference>
<proteinExistence type="inferred from homology"/>
<evidence type="ECO:0000313" key="3">
    <source>
        <dbReference type="EMBL" id="GAA4336057.1"/>
    </source>
</evidence>
<name>A0ABP8H9K5_9BURK</name>
<dbReference type="PROSITE" id="PS51257">
    <property type="entry name" value="PROKAR_LIPOPROTEIN"/>
    <property type="match status" value="1"/>
</dbReference>
<gene>
    <name evidence="3" type="ORF">GCM10023144_30000</name>
</gene>
<dbReference type="EMBL" id="BAABFO010000014">
    <property type="protein sequence ID" value="GAA4336057.1"/>
    <property type="molecule type" value="Genomic_DNA"/>
</dbReference>
<protein>
    <submittedName>
        <fullName evidence="3">Efflux transporter outer membrane subunit</fullName>
    </submittedName>
</protein>
<sequence length="464" mass="49006">MPRFLAFLPLRRGAVALSGALLAGCMAPTIPDLPDRTPAAWTEPRPAAAPPVALRAWWKALRDPALDALVDQALAHNLDIAQAAGRLRRERIIAARSQARFQPSFSAGARTVQNVSATDTYFQASIDMVWELGLFGAAESARLAGAAEVRAAQAREQGVRVAVVADVVRNYLDLGNARRQAALLARMQALDERALVLAQERVRAHLGTPDEGAQAVLRAAQTRAEQALVGEAADRAARALSVLLGRDAPDPVWRQAAPPAMAPSFSLAQVPADLLRTRPDIQAAEAGVLRAAAALGMARSALYPRLALGGSLLYAYNITQNVRTTSDKAPAVGPVIDIPLWDWGLRRAQARAGEQDLDTALTGYRKAVLDGVAETEDALAALARQGERAAALEEVRRTLDGRLQAHRTLAGLGLASEFDGLAGRRADLQAQADLATAQAAQALAFVALYKALGGAPLPAPEAAP</sequence>
<evidence type="ECO:0000256" key="1">
    <source>
        <dbReference type="ARBA" id="ARBA00007613"/>
    </source>
</evidence>